<evidence type="ECO:0000313" key="2">
    <source>
        <dbReference type="Proteomes" id="UP000245910"/>
    </source>
</evidence>
<sequence>MCKQRKEKWVCKYCQKPIKEHTYLINKCKSQSDIGICREQRTTDYETIDMYYPGSKTPEIFNHSLQRISNNSTTQSFDMCQTVETRWMCAGCSKSILDRSSIKRPCNAYKKKGICTESTITLVEHKYVEDPDCEICKNFNKDKNEKEKSRI</sequence>
<evidence type="ECO:0000313" key="1">
    <source>
        <dbReference type="EMBL" id="CEI39721.1"/>
    </source>
</evidence>
<keyword evidence="2" id="KW-1185">Reference proteome</keyword>
<accession>A0A2L2SRT1</accession>
<reference evidence="2" key="1">
    <citation type="submission" date="2014-10" db="EMBL/GenBank/DDBJ databases">
        <authorList>
            <person name="King R."/>
        </authorList>
    </citation>
    <scope>NUCLEOTIDE SEQUENCE [LARGE SCALE GENOMIC DNA]</scope>
    <source>
        <strain evidence="2">A3/5</strain>
    </source>
</reference>
<proteinExistence type="predicted"/>
<dbReference type="EMBL" id="LN649232">
    <property type="protein sequence ID" value="CEI39721.1"/>
    <property type="molecule type" value="Genomic_DNA"/>
</dbReference>
<dbReference type="Proteomes" id="UP000245910">
    <property type="component" value="Chromosome IIII"/>
</dbReference>
<dbReference type="AlphaFoldDB" id="A0A2L2SRT1"/>
<organism evidence="1 2">
    <name type="scientific">Fusarium venenatum</name>
    <dbReference type="NCBI Taxonomy" id="56646"/>
    <lineage>
        <taxon>Eukaryota</taxon>
        <taxon>Fungi</taxon>
        <taxon>Dikarya</taxon>
        <taxon>Ascomycota</taxon>
        <taxon>Pezizomycotina</taxon>
        <taxon>Sordariomycetes</taxon>
        <taxon>Hypocreomycetidae</taxon>
        <taxon>Hypocreales</taxon>
        <taxon>Nectriaceae</taxon>
        <taxon>Fusarium</taxon>
    </lineage>
</organism>
<protein>
    <submittedName>
        <fullName evidence="1">Uncharacterized protein</fullName>
    </submittedName>
</protein>
<name>A0A2L2SRT1_9HYPO</name>